<dbReference type="InterPro" id="IPR051034">
    <property type="entry name" value="Mito_Enoyl-ACP_Reductase"/>
</dbReference>
<evidence type="ECO:0000256" key="3">
    <source>
        <dbReference type="ARBA" id="ARBA00022857"/>
    </source>
</evidence>
<dbReference type="PANTHER" id="PTHR43981">
    <property type="entry name" value="ENOYL-[ACYL-CARRIER-PROTEIN] REDUCTASE, MITOCHONDRIAL"/>
    <property type="match status" value="1"/>
</dbReference>
<dbReference type="InterPro" id="IPR036291">
    <property type="entry name" value="NAD(P)-bd_dom_sf"/>
</dbReference>
<dbReference type="SUPFAM" id="SSF51735">
    <property type="entry name" value="NAD(P)-binding Rossmann-fold domains"/>
    <property type="match status" value="1"/>
</dbReference>
<dbReference type="SUPFAM" id="SSF50129">
    <property type="entry name" value="GroES-like"/>
    <property type="match status" value="1"/>
</dbReference>
<evidence type="ECO:0000259" key="8">
    <source>
        <dbReference type="PROSITE" id="PS50076"/>
    </source>
</evidence>
<dbReference type="PROSITE" id="PS00636">
    <property type="entry name" value="DNAJ_1"/>
    <property type="match status" value="1"/>
</dbReference>
<dbReference type="SUPFAM" id="SSF46565">
    <property type="entry name" value="Chaperone J-domain"/>
    <property type="match status" value="1"/>
</dbReference>
<evidence type="ECO:0000256" key="6">
    <source>
        <dbReference type="ARBA" id="ARBA00023128"/>
    </source>
</evidence>
<accession>A0ABN9TRN4</accession>
<dbReference type="SUPFAM" id="SSF53474">
    <property type="entry name" value="alpha/beta-Hydrolases"/>
    <property type="match status" value="1"/>
</dbReference>
<gene>
    <name evidence="9" type="ORF">PCOR1329_LOCUS41346</name>
</gene>
<keyword evidence="5" id="KW-0560">Oxidoreductase</keyword>
<comment type="similarity">
    <text evidence="2">Belongs to the zinc-containing alcohol dehydrogenase family. Quinone oxidoreductase subfamily.</text>
</comment>
<evidence type="ECO:0000256" key="4">
    <source>
        <dbReference type="ARBA" id="ARBA00022946"/>
    </source>
</evidence>
<dbReference type="InterPro" id="IPR003140">
    <property type="entry name" value="PLipase/COase/thioEstase"/>
</dbReference>
<dbReference type="PANTHER" id="PTHR43981:SF2">
    <property type="entry name" value="ENOYL-[ACYL-CARRIER-PROTEIN] REDUCTASE, MITOCHONDRIAL"/>
    <property type="match status" value="1"/>
</dbReference>
<proteinExistence type="inferred from homology"/>
<dbReference type="Pfam" id="PF00226">
    <property type="entry name" value="DnaJ"/>
    <property type="match status" value="1"/>
</dbReference>
<comment type="caution">
    <text evidence="9">The sequence shown here is derived from an EMBL/GenBank/DDBJ whole genome shotgun (WGS) entry which is preliminary data.</text>
</comment>
<feature type="compositionally biased region" description="Polar residues" evidence="7">
    <location>
        <begin position="545"/>
        <end position="557"/>
    </location>
</feature>
<evidence type="ECO:0000313" key="10">
    <source>
        <dbReference type="Proteomes" id="UP001189429"/>
    </source>
</evidence>
<dbReference type="Pfam" id="PF02230">
    <property type="entry name" value="Abhydrolase_2"/>
    <property type="match status" value="1"/>
</dbReference>
<keyword evidence="3" id="KW-0521">NADP</keyword>
<dbReference type="InterPro" id="IPR018253">
    <property type="entry name" value="DnaJ_domain_CS"/>
</dbReference>
<keyword evidence="10" id="KW-1185">Reference proteome</keyword>
<dbReference type="EMBL" id="CAUYUJ010014975">
    <property type="protein sequence ID" value="CAK0848406.1"/>
    <property type="molecule type" value="Genomic_DNA"/>
</dbReference>
<reference evidence="9" key="1">
    <citation type="submission" date="2023-10" db="EMBL/GenBank/DDBJ databases">
        <authorList>
            <person name="Chen Y."/>
            <person name="Shah S."/>
            <person name="Dougan E. K."/>
            <person name="Thang M."/>
            <person name="Chan C."/>
        </authorList>
    </citation>
    <scope>NUCLEOTIDE SEQUENCE [LARGE SCALE GENOMIC DNA]</scope>
</reference>
<feature type="region of interest" description="Disordered" evidence="7">
    <location>
        <begin position="545"/>
        <end position="576"/>
    </location>
</feature>
<dbReference type="InterPro" id="IPR029058">
    <property type="entry name" value="AB_hydrolase_fold"/>
</dbReference>
<name>A0ABN9TRN4_9DINO</name>
<evidence type="ECO:0000256" key="5">
    <source>
        <dbReference type="ARBA" id="ARBA00023002"/>
    </source>
</evidence>
<dbReference type="InterPro" id="IPR036869">
    <property type="entry name" value="J_dom_sf"/>
</dbReference>
<keyword evidence="4" id="KW-0809">Transit peptide</keyword>
<evidence type="ECO:0000256" key="7">
    <source>
        <dbReference type="SAM" id="MobiDB-lite"/>
    </source>
</evidence>
<evidence type="ECO:0000256" key="2">
    <source>
        <dbReference type="ARBA" id="ARBA00010371"/>
    </source>
</evidence>
<evidence type="ECO:0000256" key="1">
    <source>
        <dbReference type="ARBA" id="ARBA00004173"/>
    </source>
</evidence>
<dbReference type="Gene3D" id="3.40.50.1820">
    <property type="entry name" value="alpha/beta hydrolase"/>
    <property type="match status" value="1"/>
</dbReference>
<evidence type="ECO:0000313" key="9">
    <source>
        <dbReference type="EMBL" id="CAK0848406.1"/>
    </source>
</evidence>
<dbReference type="SMART" id="SM00271">
    <property type="entry name" value="DnaJ"/>
    <property type="match status" value="1"/>
</dbReference>
<dbReference type="Gene3D" id="3.40.50.720">
    <property type="entry name" value="NAD(P)-binding Rossmann-like Domain"/>
    <property type="match status" value="2"/>
</dbReference>
<comment type="subcellular location">
    <subcellularLocation>
        <location evidence="1">Mitochondrion</location>
    </subcellularLocation>
</comment>
<dbReference type="PROSITE" id="PS50076">
    <property type="entry name" value="DNAJ_2"/>
    <property type="match status" value="1"/>
</dbReference>
<feature type="domain" description="J" evidence="8">
    <location>
        <begin position="5"/>
        <end position="66"/>
    </location>
</feature>
<dbReference type="PRINTS" id="PR00625">
    <property type="entry name" value="JDOMAIN"/>
</dbReference>
<dbReference type="Gene3D" id="1.10.287.110">
    <property type="entry name" value="DnaJ domain"/>
    <property type="match status" value="1"/>
</dbReference>
<keyword evidence="6" id="KW-0496">Mitochondrion</keyword>
<sequence length="837" mass="92583">MAEPDYYALIGVGQDATLHEIRSKFRQRVLAEHPDKGGDPKKFQLLNKAYNVLTDQEKRRRYDATGRTEQTAEEEFAAGFGGGRFQEGQRPKDADREAVVNLEERVRAGPSQHDDGFQEWLRGRDTEDMVLTDKDFMKRALFNAAELSTKINHTGPVQHVLGSSRTDQHGQALSGPVQVQAKPKALKRTLDHDELLVRMLAVPVDDSMMYAELQQSGVCLGMSGVGRIEQVGSRIEELKQDDAVFILPKPTKFNSQRPIGTARTLLICNEEDVLRVPPEILEELSPEQICLAPTIVCAYTMLESFGAKLQPGDSVLLNAAHLSASGSAILQLCKLLKLKPICLLSLPGAPKDLVRGEYGMKAAWQDSVSGKEAPPSVKKQYARISEWLLMMGADEVFPDAVALLRWRDRNQRMLPKLALDGIAAGDSTEQLIHCLQPGEKDAQVVVYGHGSAKPMAVSPPLLSAWNGALIGFNISRWVHSMSENAQKMMSIMENITKLVRANKFTLDTVLYKVGEDAVTDAFSRAQDAADGSQVVLIFPTLQEEASGSSRAQPQNRPQPFAFAPDERTAQAEPEDLERERLKEEWLSLLFTDRSPAATSDEGAMPIAFESGNRRAPNALVVFIGDNPKDDKAVLQDIGDDLSGAAFCYVSWSQHMAGEGLEEFRVTAPEVVDGSFYARDRRSLRNEDLDMLHDVDLLGHAMSETIEAKLTEYKLEWKNVVLYGFGKGAGVATYATLLKIFPKQLSSLVLLSPVVPFPMYLADKISKVPRGTQSLKTFVMWGSKNRATPTSYRELLAQTMRKAPEVMLTPDTIPDGDHTFDYRAYGVLKSLLGVVLPR</sequence>
<dbReference type="InterPro" id="IPR011032">
    <property type="entry name" value="GroES-like_sf"/>
</dbReference>
<protein>
    <recommendedName>
        <fullName evidence="8">J domain-containing protein</fullName>
    </recommendedName>
</protein>
<organism evidence="9 10">
    <name type="scientific">Prorocentrum cordatum</name>
    <dbReference type="NCBI Taxonomy" id="2364126"/>
    <lineage>
        <taxon>Eukaryota</taxon>
        <taxon>Sar</taxon>
        <taxon>Alveolata</taxon>
        <taxon>Dinophyceae</taxon>
        <taxon>Prorocentrales</taxon>
        <taxon>Prorocentraceae</taxon>
        <taxon>Prorocentrum</taxon>
    </lineage>
</organism>
<dbReference type="Gene3D" id="3.90.180.10">
    <property type="entry name" value="Medium-chain alcohol dehydrogenases, catalytic domain"/>
    <property type="match status" value="1"/>
</dbReference>
<dbReference type="CDD" id="cd06257">
    <property type="entry name" value="DnaJ"/>
    <property type="match status" value="1"/>
</dbReference>
<dbReference type="Proteomes" id="UP001189429">
    <property type="component" value="Unassembled WGS sequence"/>
</dbReference>
<dbReference type="InterPro" id="IPR001623">
    <property type="entry name" value="DnaJ_domain"/>
</dbReference>